<sequence>GDIGLIGDHPFRDLYTSFEAHSNRYSIKSIYETQSRTRETREDECPKSMERSAKMDRGIEISKGGCSDSRYLVVVKGRVMGH</sequence>
<evidence type="ECO:0000256" key="1">
    <source>
        <dbReference type="SAM" id="MobiDB-lite"/>
    </source>
</evidence>
<dbReference type="AlphaFoldDB" id="A0A5H2XR87"/>
<organism evidence="2">
    <name type="scientific">Prunus dulcis</name>
    <name type="common">Almond</name>
    <name type="synonym">Amygdalus dulcis</name>
    <dbReference type="NCBI Taxonomy" id="3755"/>
    <lineage>
        <taxon>Eukaryota</taxon>
        <taxon>Viridiplantae</taxon>
        <taxon>Streptophyta</taxon>
        <taxon>Embryophyta</taxon>
        <taxon>Tracheophyta</taxon>
        <taxon>Spermatophyta</taxon>
        <taxon>Magnoliopsida</taxon>
        <taxon>eudicotyledons</taxon>
        <taxon>Gunneridae</taxon>
        <taxon>Pentapetalae</taxon>
        <taxon>rosids</taxon>
        <taxon>fabids</taxon>
        <taxon>Rosales</taxon>
        <taxon>Rosaceae</taxon>
        <taxon>Amygdaloideae</taxon>
        <taxon>Amygdaleae</taxon>
        <taxon>Prunus</taxon>
    </lineage>
</organism>
<protein>
    <submittedName>
        <fullName evidence="2">Uncharacterized protein</fullName>
    </submittedName>
</protein>
<dbReference type="EMBL" id="AP021796">
    <property type="protein sequence ID" value="BBN70333.1"/>
    <property type="molecule type" value="Genomic_DNA"/>
</dbReference>
<accession>A0A5H2XR87</accession>
<proteinExistence type="predicted"/>
<feature type="non-terminal residue" evidence="2">
    <location>
        <position position="1"/>
    </location>
</feature>
<gene>
    <name evidence="2" type="ORF">Prudu_1459S000300</name>
</gene>
<feature type="region of interest" description="Disordered" evidence="1">
    <location>
        <begin position="36"/>
        <end position="56"/>
    </location>
</feature>
<evidence type="ECO:0000313" key="2">
    <source>
        <dbReference type="EMBL" id="BBN70333.1"/>
    </source>
</evidence>
<reference evidence="2" key="1">
    <citation type="journal article" date="2019" name="Science">
        <title>Mutation of a bHLH transcription factor allowed almond domestication.</title>
        <authorList>
            <person name="Sanchez-Perez R."/>
            <person name="Pavan S."/>
            <person name="Mazzeo R."/>
            <person name="Moldovan C."/>
            <person name="Aiese Cigliano R."/>
            <person name="Del Cueto J."/>
            <person name="Ricciardi F."/>
            <person name="Lotti C."/>
            <person name="Ricciardi L."/>
            <person name="Dicenta F."/>
            <person name="Lopez-Marques R.L."/>
            <person name="Lindberg Moller B."/>
        </authorList>
    </citation>
    <scope>NUCLEOTIDE SEQUENCE</scope>
</reference>
<name>A0A5H2XR87_PRUDU</name>